<gene>
    <name evidence="2" type="ORF">D1627_03975</name>
</gene>
<evidence type="ECO:0000256" key="1">
    <source>
        <dbReference type="SAM" id="Phobius"/>
    </source>
</evidence>
<dbReference type="Proteomes" id="UP000266005">
    <property type="component" value="Unassembled WGS sequence"/>
</dbReference>
<protein>
    <submittedName>
        <fullName evidence="2">Uncharacterized protein</fullName>
    </submittedName>
</protein>
<feature type="transmembrane region" description="Helical" evidence="1">
    <location>
        <begin position="20"/>
        <end position="46"/>
    </location>
</feature>
<comment type="caution">
    <text evidence="2">The sequence shown here is derived from an EMBL/GenBank/DDBJ whole genome shotgun (WGS) entry which is preliminary data.</text>
</comment>
<dbReference type="EMBL" id="QWGE01000001">
    <property type="protein sequence ID" value="RIJ43002.1"/>
    <property type="molecule type" value="Genomic_DNA"/>
</dbReference>
<keyword evidence="3" id="KW-1185">Reference proteome</keyword>
<keyword evidence="1" id="KW-0812">Transmembrane</keyword>
<sequence>MSEFMAMQEEQGVAVPEEKLFNLSAIMLATFLGGPIAGGYLIYSNYVMLGAPERGKQVIFYAVLIMYGLIGSMLFLPDATVDKLPNFLIPWVSAAVAYFIAKNLQGELLTEHAEAGGQFYTRWRAVWVSLVCVLVTILLLVPLVLFL</sequence>
<dbReference type="OrthoDB" id="983172at2"/>
<dbReference type="RefSeq" id="WP_119430884.1">
    <property type="nucleotide sequence ID" value="NZ_QWGE01000001.1"/>
</dbReference>
<proteinExistence type="predicted"/>
<accession>A0A399SLA0</accession>
<organism evidence="2 3">
    <name type="scientific">Pontibacter oryzae</name>
    <dbReference type="NCBI Taxonomy" id="2304593"/>
    <lineage>
        <taxon>Bacteria</taxon>
        <taxon>Pseudomonadati</taxon>
        <taxon>Bacteroidota</taxon>
        <taxon>Cytophagia</taxon>
        <taxon>Cytophagales</taxon>
        <taxon>Hymenobacteraceae</taxon>
        <taxon>Pontibacter</taxon>
    </lineage>
</organism>
<feature type="transmembrane region" description="Helical" evidence="1">
    <location>
        <begin position="125"/>
        <end position="146"/>
    </location>
</feature>
<reference evidence="3" key="1">
    <citation type="submission" date="2018-08" db="EMBL/GenBank/DDBJ databases">
        <title>Mucilaginibacter sp. MYSH2.</title>
        <authorList>
            <person name="Seo T."/>
        </authorList>
    </citation>
    <scope>NUCLEOTIDE SEQUENCE [LARGE SCALE GENOMIC DNA]</scope>
    <source>
        <strain evidence="3">KIRAN</strain>
    </source>
</reference>
<dbReference type="AlphaFoldDB" id="A0A399SLA0"/>
<evidence type="ECO:0000313" key="2">
    <source>
        <dbReference type="EMBL" id="RIJ43002.1"/>
    </source>
</evidence>
<evidence type="ECO:0000313" key="3">
    <source>
        <dbReference type="Proteomes" id="UP000266005"/>
    </source>
</evidence>
<feature type="transmembrane region" description="Helical" evidence="1">
    <location>
        <begin position="88"/>
        <end position="104"/>
    </location>
</feature>
<keyword evidence="1" id="KW-1133">Transmembrane helix</keyword>
<keyword evidence="1" id="KW-0472">Membrane</keyword>
<feature type="transmembrane region" description="Helical" evidence="1">
    <location>
        <begin position="58"/>
        <end position="76"/>
    </location>
</feature>
<name>A0A399SLA0_9BACT</name>